<proteinExistence type="predicted"/>
<dbReference type="InterPro" id="IPR001296">
    <property type="entry name" value="Glyco_trans_1"/>
</dbReference>
<dbReference type="KEGG" id="fer:FNB15_02970"/>
<evidence type="ECO:0000313" key="4">
    <source>
        <dbReference type="Proteomes" id="UP000317496"/>
    </source>
</evidence>
<dbReference type="SUPFAM" id="SSF53756">
    <property type="entry name" value="UDP-Glycosyltransferase/glycogen phosphorylase"/>
    <property type="match status" value="1"/>
</dbReference>
<dbReference type="EMBL" id="CP041636">
    <property type="protein sequence ID" value="QDO96300.1"/>
    <property type="molecule type" value="Genomic_DNA"/>
</dbReference>
<keyword evidence="3" id="KW-0808">Transferase</keyword>
<dbReference type="OrthoDB" id="9781738at2"/>
<reference evidence="3 4" key="1">
    <citation type="submission" date="2019-07" db="EMBL/GenBank/DDBJ databases">
        <title>Genome sequencing for Ferrovibrio sp. K5.</title>
        <authorList>
            <person name="Park S.-J."/>
        </authorList>
    </citation>
    <scope>NUCLEOTIDE SEQUENCE [LARGE SCALE GENOMIC DNA]</scope>
    <source>
        <strain evidence="3 4">K5</strain>
    </source>
</reference>
<evidence type="ECO:0000259" key="1">
    <source>
        <dbReference type="Pfam" id="PF00534"/>
    </source>
</evidence>
<dbReference type="Pfam" id="PF00534">
    <property type="entry name" value="Glycos_transf_1"/>
    <property type="match status" value="1"/>
</dbReference>
<gene>
    <name evidence="3" type="ORF">FNB15_02970</name>
</gene>
<evidence type="ECO:0000313" key="3">
    <source>
        <dbReference type="EMBL" id="QDO96300.1"/>
    </source>
</evidence>
<evidence type="ECO:0000259" key="2">
    <source>
        <dbReference type="Pfam" id="PF13579"/>
    </source>
</evidence>
<dbReference type="Pfam" id="PF13579">
    <property type="entry name" value="Glyco_trans_4_4"/>
    <property type="match status" value="1"/>
</dbReference>
<sequence>MKIAFVIPTLSPGGAERVATILCSEWCRQGHDIHLITYAEKGNPAYELAPGIHWHKVASPLESAGFLLRSMGRILAIRKRLGGIEPDVLVCFLTEANVTGIVATTGFRFPVVVSERVHPGFHAISTVHALLRRLVYPRAKALVVQTEAIAAWCRQHLQAEVAVIPNPVRQAVAPDTRESESPRRRVIVAMGRLEHQKGFDLLIEAFAPLAPQYPDWQVEILGEGSARVVLDEQIRAAGMADRITLMGLVADSESHLRSAEIYCHPARYEGFPNALAEALANGCCVIASDAPGAMAELLAEGTYGFLAKMDDVADLRQQLAAAMASEETRRHFQAIAARAVDAFNVADIAARWIRVFRNG</sequence>
<dbReference type="Proteomes" id="UP000317496">
    <property type="component" value="Chromosome"/>
</dbReference>
<organism evidence="3 4">
    <name type="scientific">Ferrovibrio terrae</name>
    <dbReference type="NCBI Taxonomy" id="2594003"/>
    <lineage>
        <taxon>Bacteria</taxon>
        <taxon>Pseudomonadati</taxon>
        <taxon>Pseudomonadota</taxon>
        <taxon>Alphaproteobacteria</taxon>
        <taxon>Rhodospirillales</taxon>
        <taxon>Rhodospirillaceae</taxon>
        <taxon>Ferrovibrio</taxon>
    </lineage>
</organism>
<dbReference type="CDD" id="cd03820">
    <property type="entry name" value="GT4_AmsD-like"/>
    <property type="match status" value="1"/>
</dbReference>
<dbReference type="AlphaFoldDB" id="A0A516GY90"/>
<name>A0A516GY90_9PROT</name>
<feature type="domain" description="Glycosyltransferase subfamily 4-like N-terminal" evidence="2">
    <location>
        <begin position="13"/>
        <end position="166"/>
    </location>
</feature>
<keyword evidence="4" id="KW-1185">Reference proteome</keyword>
<dbReference type="PANTHER" id="PTHR12526">
    <property type="entry name" value="GLYCOSYLTRANSFERASE"/>
    <property type="match status" value="1"/>
</dbReference>
<dbReference type="GO" id="GO:0016757">
    <property type="term" value="F:glycosyltransferase activity"/>
    <property type="evidence" value="ECO:0007669"/>
    <property type="project" value="InterPro"/>
</dbReference>
<accession>A0A516GY90</accession>
<protein>
    <submittedName>
        <fullName evidence="3">Glycosyltransferase family 4 protein</fullName>
    </submittedName>
</protein>
<dbReference type="RefSeq" id="WP_144067281.1">
    <property type="nucleotide sequence ID" value="NZ_CP041636.1"/>
</dbReference>
<dbReference type="Gene3D" id="3.40.50.2000">
    <property type="entry name" value="Glycogen Phosphorylase B"/>
    <property type="match status" value="2"/>
</dbReference>
<feature type="domain" description="Glycosyl transferase family 1" evidence="1">
    <location>
        <begin position="182"/>
        <end position="336"/>
    </location>
</feature>
<dbReference type="InterPro" id="IPR028098">
    <property type="entry name" value="Glyco_trans_4-like_N"/>
</dbReference>